<feature type="compositionally biased region" description="Basic and acidic residues" evidence="1">
    <location>
        <begin position="225"/>
        <end position="236"/>
    </location>
</feature>
<evidence type="ECO:0000256" key="1">
    <source>
        <dbReference type="SAM" id="MobiDB-lite"/>
    </source>
</evidence>
<dbReference type="InterPro" id="IPR025486">
    <property type="entry name" value="DUF4378"/>
</dbReference>
<feature type="domain" description="DUF3741" evidence="4">
    <location>
        <begin position="254"/>
        <end position="276"/>
    </location>
</feature>
<dbReference type="Pfam" id="PF14309">
    <property type="entry name" value="DUF4378"/>
    <property type="match status" value="1"/>
</dbReference>
<dbReference type="InterPro" id="IPR032795">
    <property type="entry name" value="DUF3741-assoc"/>
</dbReference>
<dbReference type="EMBL" id="RWGY01000029">
    <property type="protein sequence ID" value="TVU18234.1"/>
    <property type="molecule type" value="Genomic_DNA"/>
</dbReference>
<feature type="non-terminal residue" evidence="5">
    <location>
        <position position="1"/>
    </location>
</feature>
<evidence type="ECO:0000259" key="3">
    <source>
        <dbReference type="Pfam" id="PF14309"/>
    </source>
</evidence>
<reference evidence="5 6" key="1">
    <citation type="journal article" date="2019" name="Sci. Rep.">
        <title>A high-quality genome of Eragrostis curvula grass provides insights into Poaceae evolution and supports new strategies to enhance forage quality.</title>
        <authorList>
            <person name="Carballo J."/>
            <person name="Santos B.A.C.M."/>
            <person name="Zappacosta D."/>
            <person name="Garbus I."/>
            <person name="Selva J.P."/>
            <person name="Gallo C.A."/>
            <person name="Diaz A."/>
            <person name="Albertini E."/>
            <person name="Caccamo M."/>
            <person name="Echenique V."/>
        </authorList>
    </citation>
    <scope>NUCLEOTIDE SEQUENCE [LARGE SCALE GENOMIC DNA]</scope>
    <source>
        <strain evidence="6">cv. Victoria</strain>
        <tissue evidence="5">Leaf</tissue>
    </source>
</reference>
<feature type="compositionally biased region" description="Basic and acidic residues" evidence="1">
    <location>
        <begin position="122"/>
        <end position="135"/>
    </location>
</feature>
<dbReference type="AlphaFoldDB" id="A0A5J9U3T0"/>
<feature type="compositionally biased region" description="Low complexity" evidence="1">
    <location>
        <begin position="172"/>
        <end position="181"/>
    </location>
</feature>
<feature type="compositionally biased region" description="Basic and acidic residues" evidence="1">
    <location>
        <begin position="676"/>
        <end position="689"/>
    </location>
</feature>
<evidence type="ECO:0000313" key="6">
    <source>
        <dbReference type="Proteomes" id="UP000324897"/>
    </source>
</evidence>
<evidence type="ECO:0008006" key="7">
    <source>
        <dbReference type="Google" id="ProtNLM"/>
    </source>
</evidence>
<evidence type="ECO:0000259" key="4">
    <source>
        <dbReference type="Pfam" id="PF14383"/>
    </source>
</evidence>
<dbReference type="InterPro" id="IPR022212">
    <property type="entry name" value="DUF3741"/>
</dbReference>
<feature type="region of interest" description="Disordered" evidence="1">
    <location>
        <begin position="550"/>
        <end position="571"/>
    </location>
</feature>
<sequence length="1116" mass="123114">MGTGRAREGGVGGGRPGLSRLVPHPAFSNRSAHALAVAVTGTTDTAAPRFRLFLSVTDMIPRFRLWPACSDVAVNPAGMKPRAATTETGPAPPPLRPTVQNLCTSAGERSGGSVNEGTARTAAEESRGGEPRAADSAEAMPRADGGGSRASSKPHHRPRLRPRSPSPPTPSRPASANAAAAEELKEASALEATVVSSVEEASFTLEFKRGFKRAKKADSLSTDAPRGEDNLREGLSNKRNVVPVKTPVAKQGPDKAEPTHCAPSIVARLMGLDTMPRPKKVLDRCKSDIHANRQRHLSGGVEEVARASSGDQQYNVSANELPALKDVFEVSEIENMAMHEASWSGNKKPDLRSSEADLEFVRQKFMDVKRLSTDEAHRNSKEFSEALEILHSKKDVFLEILQENRSAVSGFSGNILNHNGLQDSHASSSSAAAQSFEQEILCSMEDGYEGVFDAATDSEEPISNVLLKETSVTPFKPLEEDGSKRGSGHRSPIVVLKPNLRRKSFTPVLSSQEASQYDWRNGKQYVKSPKPVVMHSAPNNEVLEQGDIMRHRARKQTPKSGTRRRSSKEECKLAVDNERVKASNSHDDTIPICSSTGSSVGRKARKHLSERWQTACQFGSENSNPRDVKTLGEILELSDRDATKKASSCKRSSDPKFNHDNSRQVSASPLGISSKDGWKKGVSCEDHSRGGISRNFPRSKSLPASSTSSTKLSGTRQSASTCRLPILKDILNTPTDESEHARVKKRSSIRNAKQKNGKAIIHAGKENMLPEKEIHVTSEKERHSICISDLPRAANTYTEYPDDVIRSRDHQASEFAVQHEQQNFKVHIGCSDSELTTLFPATEDKPVYHQDIIALKEGRNPSIEIDVVEDDTEVIQSTRIASTEGCECSSPTALSQESSGEYMSYSGIFNSVNVGIQGLREQLKMLKMEDQDGTCGYYSDTFSSDECSMNTSTYSVIEGEVPLFKDEEDRDFSYVQDMLDSVCDFPAYPEDWQVSSDVFLWLENKYNKLLLWSKSDRKLLFDIVNSVFADMTASSSSLQSKILVRCRSELDRGHFATYVWQMVQKQRCYEQVAWDCILPLPLDHHSELELIKLEVLKMIHDDIIEESIAEFMSKEK</sequence>
<dbReference type="Pfam" id="PF14383">
    <property type="entry name" value="VARLMGL"/>
    <property type="match status" value="1"/>
</dbReference>
<feature type="compositionally biased region" description="Low complexity" evidence="1">
    <location>
        <begin position="699"/>
        <end position="713"/>
    </location>
</feature>
<name>A0A5J9U3T0_9POAL</name>
<proteinExistence type="predicted"/>
<accession>A0A5J9U3T0</accession>
<evidence type="ECO:0000313" key="5">
    <source>
        <dbReference type="EMBL" id="TVU18234.1"/>
    </source>
</evidence>
<feature type="compositionally biased region" description="Basic residues" evidence="1">
    <location>
        <begin position="551"/>
        <end position="566"/>
    </location>
</feature>
<comment type="caution">
    <text evidence="5">The sequence shown here is derived from an EMBL/GenBank/DDBJ whole genome shotgun (WGS) entry which is preliminary data.</text>
</comment>
<dbReference type="PANTHER" id="PTHR46836:SF1">
    <property type="entry name" value="OS05G0116700 PROTEIN"/>
    <property type="match status" value="1"/>
</dbReference>
<feature type="region of interest" description="Disordered" evidence="1">
    <location>
        <begin position="80"/>
        <end position="185"/>
    </location>
</feature>
<evidence type="ECO:0000259" key="2">
    <source>
        <dbReference type="Pfam" id="PF12552"/>
    </source>
</evidence>
<organism evidence="5 6">
    <name type="scientific">Eragrostis curvula</name>
    <name type="common">weeping love grass</name>
    <dbReference type="NCBI Taxonomy" id="38414"/>
    <lineage>
        <taxon>Eukaryota</taxon>
        <taxon>Viridiplantae</taxon>
        <taxon>Streptophyta</taxon>
        <taxon>Embryophyta</taxon>
        <taxon>Tracheophyta</taxon>
        <taxon>Spermatophyta</taxon>
        <taxon>Magnoliopsida</taxon>
        <taxon>Liliopsida</taxon>
        <taxon>Poales</taxon>
        <taxon>Poaceae</taxon>
        <taxon>PACMAD clade</taxon>
        <taxon>Chloridoideae</taxon>
        <taxon>Eragrostideae</taxon>
        <taxon>Eragrostidinae</taxon>
        <taxon>Eragrostis</taxon>
    </lineage>
</organism>
<feature type="region of interest" description="Disordered" evidence="1">
    <location>
        <begin position="642"/>
        <end position="718"/>
    </location>
</feature>
<feature type="domain" description="DUF3741" evidence="2">
    <location>
        <begin position="362"/>
        <end position="404"/>
    </location>
</feature>
<feature type="compositionally biased region" description="Basic residues" evidence="1">
    <location>
        <begin position="742"/>
        <end position="756"/>
    </location>
</feature>
<dbReference type="Pfam" id="PF12552">
    <property type="entry name" value="DUF3741"/>
    <property type="match status" value="1"/>
</dbReference>
<dbReference type="PANTHER" id="PTHR46836">
    <property type="entry name" value="AFADIN"/>
    <property type="match status" value="1"/>
</dbReference>
<protein>
    <recommendedName>
        <fullName evidence="7">DUF3741 domain-containing protein</fullName>
    </recommendedName>
</protein>
<dbReference type="Gramene" id="TVU18234">
    <property type="protein sequence ID" value="TVU18234"/>
    <property type="gene ID" value="EJB05_34322"/>
</dbReference>
<feature type="compositionally biased region" description="Basic and acidic residues" evidence="1">
    <location>
        <begin position="651"/>
        <end position="662"/>
    </location>
</feature>
<feature type="region of interest" description="Disordered" evidence="1">
    <location>
        <begin position="207"/>
        <end position="240"/>
    </location>
</feature>
<dbReference type="Proteomes" id="UP000324897">
    <property type="component" value="Chromosome 7"/>
</dbReference>
<dbReference type="OrthoDB" id="1925259at2759"/>
<feature type="domain" description="DUF4378" evidence="3">
    <location>
        <begin position="971"/>
        <end position="1106"/>
    </location>
</feature>
<feature type="region of interest" description="Disordered" evidence="1">
    <location>
        <begin position="735"/>
        <end position="757"/>
    </location>
</feature>
<gene>
    <name evidence="5" type="ORF">EJB05_34322</name>
</gene>
<keyword evidence="6" id="KW-1185">Reference proteome</keyword>
<feature type="compositionally biased region" description="Basic residues" evidence="1">
    <location>
        <begin position="152"/>
        <end position="162"/>
    </location>
</feature>